<protein>
    <submittedName>
        <fullName evidence="2">TolC family protein</fullName>
    </submittedName>
</protein>
<dbReference type="Proteomes" id="UP000240009">
    <property type="component" value="Unassembled WGS sequence"/>
</dbReference>
<dbReference type="Gene3D" id="1.20.1600.10">
    <property type="entry name" value="Outer membrane efflux proteins (OEP)"/>
    <property type="match status" value="1"/>
</dbReference>
<dbReference type="PANTHER" id="PTHR30203:SF24">
    <property type="entry name" value="BLR4935 PROTEIN"/>
    <property type="match status" value="1"/>
</dbReference>
<dbReference type="RefSeq" id="WP_105353571.1">
    <property type="nucleotide sequence ID" value="NZ_PUIA01000037.1"/>
</dbReference>
<name>A0A2S8FG06_9BACT</name>
<proteinExistence type="inferred from homology"/>
<accession>A0A2S8FG06</accession>
<comment type="caution">
    <text evidence="2">The sequence shown here is derived from an EMBL/GenBank/DDBJ whole genome shotgun (WGS) entry which is preliminary data.</text>
</comment>
<dbReference type="EMBL" id="PUIA01000037">
    <property type="protein sequence ID" value="PQO31103.1"/>
    <property type="molecule type" value="Genomic_DNA"/>
</dbReference>
<gene>
    <name evidence="2" type="ORF">C5Y96_12150</name>
</gene>
<dbReference type="InterPro" id="IPR003423">
    <property type="entry name" value="OMP_efflux"/>
</dbReference>
<dbReference type="InterPro" id="IPR010131">
    <property type="entry name" value="MdtP/NodT-like"/>
</dbReference>
<reference evidence="2 3" key="1">
    <citation type="submission" date="2018-02" db="EMBL/GenBank/DDBJ databases">
        <title>Comparative genomes isolates from brazilian mangrove.</title>
        <authorList>
            <person name="Araujo J.E."/>
            <person name="Taketani R.G."/>
            <person name="Silva M.C.P."/>
            <person name="Loureco M.V."/>
            <person name="Andreote F.D."/>
        </authorList>
    </citation>
    <scope>NUCLEOTIDE SEQUENCE [LARGE SCALE GENOMIC DNA]</scope>
    <source>
        <strain evidence="2 3">HEX-2 MGV</strain>
    </source>
</reference>
<sequence>MAVGKLNVWQWSLVLAVPSLTGCVLPYAKPATYAEEIVPVSPAPISQSEAKSDVKLVDHQEPISVIQPPVLEPTNILPSEIDPAEIPAFEIAQATKVPALPAVAGKGLTLAQLQDLALANNPTIRQISASAQAASDYRYQVGLSANPIVGYSGSQLADQNTDQHLVTVDREFVTAGKLDLNRNVLGHAVEAQKWDVESQRYRVLTDVRLAFVDALVAQRRIDVIDNFHEVVAKGAELAQKRFEAKEASQSDQLQAEIQLNEVEVLRQQAQFAWDAAWQEMAATAGVPNMERSSLAGELNPQVGNLEWDSIYSDLLGNSPELHASYSRVNQARSNMTRQEVQHIPNILAGIQAGHDNSTNSGMINVTVGAPIPIFNDNSGNVSAAYREYCRATHAVKRIEMSLKARLAGVAKEYDSALVAVQRYEQQILPKAKQTLDLSEQAYAAGEFSFIQVLIVRRTYFDTNLQYISALGELAKAHAKIDGLLLTGGLDEPTDFQGGDELRGQTFSQQ</sequence>
<dbReference type="SUPFAM" id="SSF56954">
    <property type="entry name" value="Outer membrane efflux proteins (OEP)"/>
    <property type="match status" value="1"/>
</dbReference>
<dbReference type="PANTHER" id="PTHR30203">
    <property type="entry name" value="OUTER MEMBRANE CATION EFFLUX PROTEIN"/>
    <property type="match status" value="1"/>
</dbReference>
<comment type="similarity">
    <text evidence="1">Belongs to the outer membrane factor (OMF) (TC 1.B.17) family.</text>
</comment>
<evidence type="ECO:0000313" key="2">
    <source>
        <dbReference type="EMBL" id="PQO31103.1"/>
    </source>
</evidence>
<organism evidence="2 3">
    <name type="scientific">Blastopirellula marina</name>
    <dbReference type="NCBI Taxonomy" id="124"/>
    <lineage>
        <taxon>Bacteria</taxon>
        <taxon>Pseudomonadati</taxon>
        <taxon>Planctomycetota</taxon>
        <taxon>Planctomycetia</taxon>
        <taxon>Pirellulales</taxon>
        <taxon>Pirellulaceae</taxon>
        <taxon>Blastopirellula</taxon>
    </lineage>
</organism>
<dbReference type="AlphaFoldDB" id="A0A2S8FG06"/>
<dbReference type="PROSITE" id="PS51257">
    <property type="entry name" value="PROKAR_LIPOPROTEIN"/>
    <property type="match status" value="1"/>
</dbReference>
<dbReference type="GO" id="GO:0015562">
    <property type="term" value="F:efflux transmembrane transporter activity"/>
    <property type="evidence" value="ECO:0007669"/>
    <property type="project" value="InterPro"/>
</dbReference>
<dbReference type="Pfam" id="PF02321">
    <property type="entry name" value="OEP"/>
    <property type="match status" value="1"/>
</dbReference>
<evidence type="ECO:0000256" key="1">
    <source>
        <dbReference type="ARBA" id="ARBA00007613"/>
    </source>
</evidence>
<dbReference type="OrthoDB" id="9791261at2"/>
<evidence type="ECO:0000313" key="3">
    <source>
        <dbReference type="Proteomes" id="UP000240009"/>
    </source>
</evidence>